<keyword evidence="2" id="KW-1185">Reference proteome</keyword>
<proteinExistence type="predicted"/>
<dbReference type="RefSeq" id="WP_345330732.1">
    <property type="nucleotide sequence ID" value="NZ_BAAAVH010000123.1"/>
</dbReference>
<sequence length="114" mass="12891">MNDRFDLPPESSQRATVSLPIGHLGYEPVITPEGPATPENLRLQYDGHVIGRRLSYTLSTTLYARLPNDETAYVELLDRPADERPAWFTTLLRRVQPYGWNLPADARKVGTVNL</sequence>
<gene>
    <name evidence="1" type="ORF">ACFP0N_17685</name>
</gene>
<protein>
    <submittedName>
        <fullName evidence="1">Uncharacterized protein</fullName>
    </submittedName>
</protein>
<reference evidence="2" key="1">
    <citation type="journal article" date="2019" name="Int. J. Syst. Evol. Microbiol.">
        <title>The Global Catalogue of Microorganisms (GCM) 10K type strain sequencing project: providing services to taxonomists for standard genome sequencing and annotation.</title>
        <authorList>
            <consortium name="The Broad Institute Genomics Platform"/>
            <consortium name="The Broad Institute Genome Sequencing Center for Infectious Disease"/>
            <person name="Wu L."/>
            <person name="Ma J."/>
        </authorList>
    </citation>
    <scope>NUCLEOTIDE SEQUENCE [LARGE SCALE GENOMIC DNA]</scope>
    <source>
        <strain evidence="2">CGMCC 4.1469</strain>
    </source>
</reference>
<dbReference type="EMBL" id="JBHSOD010000020">
    <property type="protein sequence ID" value="MFC5886801.1"/>
    <property type="molecule type" value="Genomic_DNA"/>
</dbReference>
<evidence type="ECO:0000313" key="2">
    <source>
        <dbReference type="Proteomes" id="UP001596067"/>
    </source>
</evidence>
<comment type="caution">
    <text evidence="1">The sequence shown here is derived from an EMBL/GenBank/DDBJ whole genome shotgun (WGS) entry which is preliminary data.</text>
</comment>
<accession>A0ABW1EXF3</accession>
<evidence type="ECO:0000313" key="1">
    <source>
        <dbReference type="EMBL" id="MFC5886801.1"/>
    </source>
</evidence>
<name>A0ABW1EXF3_9ACTN</name>
<dbReference type="Proteomes" id="UP001596067">
    <property type="component" value="Unassembled WGS sequence"/>
</dbReference>
<organism evidence="1 2">
    <name type="scientific">Kitasatospora aburaviensis</name>
    <dbReference type="NCBI Taxonomy" id="67265"/>
    <lineage>
        <taxon>Bacteria</taxon>
        <taxon>Bacillati</taxon>
        <taxon>Actinomycetota</taxon>
        <taxon>Actinomycetes</taxon>
        <taxon>Kitasatosporales</taxon>
        <taxon>Streptomycetaceae</taxon>
        <taxon>Kitasatospora</taxon>
    </lineage>
</organism>